<dbReference type="EMBL" id="JAGFBR010000006">
    <property type="protein sequence ID" value="KAH0465149.1"/>
    <property type="molecule type" value="Genomic_DNA"/>
</dbReference>
<gene>
    <name evidence="2" type="ORF">IEQ34_005252</name>
</gene>
<evidence type="ECO:0000313" key="3">
    <source>
        <dbReference type="Proteomes" id="UP000775213"/>
    </source>
</evidence>
<accession>A0AAV7GUI3</accession>
<sequence length="72" mass="7605">MAKYEIVPDQYNKGTPGYGSEHNATDGNTDGNNEQAGRNIPVVPSMVQPPGGSSSATIDIFTQMMAAVIHLI</sequence>
<evidence type="ECO:0000256" key="1">
    <source>
        <dbReference type="SAM" id="MobiDB-lite"/>
    </source>
</evidence>
<keyword evidence="3" id="KW-1185">Reference proteome</keyword>
<feature type="region of interest" description="Disordered" evidence="1">
    <location>
        <begin position="1"/>
        <end position="54"/>
    </location>
</feature>
<comment type="caution">
    <text evidence="2">The sequence shown here is derived from an EMBL/GenBank/DDBJ whole genome shotgun (WGS) entry which is preliminary data.</text>
</comment>
<organism evidence="2 3">
    <name type="scientific">Dendrobium chrysotoxum</name>
    <name type="common">Orchid</name>
    <dbReference type="NCBI Taxonomy" id="161865"/>
    <lineage>
        <taxon>Eukaryota</taxon>
        <taxon>Viridiplantae</taxon>
        <taxon>Streptophyta</taxon>
        <taxon>Embryophyta</taxon>
        <taxon>Tracheophyta</taxon>
        <taxon>Spermatophyta</taxon>
        <taxon>Magnoliopsida</taxon>
        <taxon>Liliopsida</taxon>
        <taxon>Asparagales</taxon>
        <taxon>Orchidaceae</taxon>
        <taxon>Epidendroideae</taxon>
        <taxon>Malaxideae</taxon>
        <taxon>Dendrobiinae</taxon>
        <taxon>Dendrobium</taxon>
    </lineage>
</organism>
<evidence type="ECO:0000313" key="2">
    <source>
        <dbReference type="EMBL" id="KAH0465149.1"/>
    </source>
</evidence>
<dbReference type="AlphaFoldDB" id="A0AAV7GUI3"/>
<protein>
    <submittedName>
        <fullName evidence="2">Uncharacterized protein</fullName>
    </submittedName>
</protein>
<feature type="compositionally biased region" description="Polar residues" evidence="1">
    <location>
        <begin position="25"/>
        <end position="36"/>
    </location>
</feature>
<dbReference type="Proteomes" id="UP000775213">
    <property type="component" value="Unassembled WGS sequence"/>
</dbReference>
<reference evidence="2 3" key="1">
    <citation type="journal article" date="2021" name="Hortic Res">
        <title>Chromosome-scale assembly of the Dendrobium chrysotoxum genome enhances the understanding of orchid evolution.</title>
        <authorList>
            <person name="Zhang Y."/>
            <person name="Zhang G.Q."/>
            <person name="Zhang D."/>
            <person name="Liu X.D."/>
            <person name="Xu X.Y."/>
            <person name="Sun W.H."/>
            <person name="Yu X."/>
            <person name="Zhu X."/>
            <person name="Wang Z.W."/>
            <person name="Zhao X."/>
            <person name="Zhong W.Y."/>
            <person name="Chen H."/>
            <person name="Yin W.L."/>
            <person name="Huang T."/>
            <person name="Niu S.C."/>
            <person name="Liu Z.J."/>
        </authorList>
    </citation>
    <scope>NUCLEOTIDE SEQUENCE [LARGE SCALE GENOMIC DNA]</scope>
    <source>
        <strain evidence="2">Lindl</strain>
    </source>
</reference>
<name>A0AAV7GUI3_DENCH</name>
<proteinExistence type="predicted"/>